<dbReference type="PANTHER" id="PTHR30055:SF234">
    <property type="entry name" value="HTH-TYPE TRANSCRIPTIONAL REGULATOR BETI"/>
    <property type="match status" value="1"/>
</dbReference>
<evidence type="ECO:0000259" key="5">
    <source>
        <dbReference type="PROSITE" id="PS50977"/>
    </source>
</evidence>
<name>A0ABX5P490_9PROT</name>
<organism evidence="6 7">
    <name type="scientific">Novacetimonas pomaceti</name>
    <dbReference type="NCBI Taxonomy" id="2021998"/>
    <lineage>
        <taxon>Bacteria</taxon>
        <taxon>Pseudomonadati</taxon>
        <taxon>Pseudomonadota</taxon>
        <taxon>Alphaproteobacteria</taxon>
        <taxon>Acetobacterales</taxon>
        <taxon>Acetobacteraceae</taxon>
        <taxon>Novacetimonas</taxon>
    </lineage>
</organism>
<evidence type="ECO:0000256" key="1">
    <source>
        <dbReference type="ARBA" id="ARBA00023015"/>
    </source>
</evidence>
<gene>
    <name evidence="6" type="ORF">C3920_03520</name>
</gene>
<dbReference type="SUPFAM" id="SSF46689">
    <property type="entry name" value="Homeodomain-like"/>
    <property type="match status" value="1"/>
</dbReference>
<evidence type="ECO:0000313" key="7">
    <source>
        <dbReference type="Proteomes" id="UP000248116"/>
    </source>
</evidence>
<dbReference type="EMBL" id="PRCW01000028">
    <property type="protein sequence ID" value="PYD48594.1"/>
    <property type="molecule type" value="Genomic_DNA"/>
</dbReference>
<dbReference type="PANTHER" id="PTHR30055">
    <property type="entry name" value="HTH-TYPE TRANSCRIPTIONAL REGULATOR RUTR"/>
    <property type="match status" value="1"/>
</dbReference>
<dbReference type="InterPro" id="IPR009057">
    <property type="entry name" value="Homeodomain-like_sf"/>
</dbReference>
<feature type="domain" description="HTH tetR-type" evidence="5">
    <location>
        <begin position="45"/>
        <end position="103"/>
    </location>
</feature>
<dbReference type="Gene3D" id="1.10.357.10">
    <property type="entry name" value="Tetracycline Repressor, domain 2"/>
    <property type="match status" value="1"/>
</dbReference>
<evidence type="ECO:0000313" key="6">
    <source>
        <dbReference type="EMBL" id="PYD48594.1"/>
    </source>
</evidence>
<dbReference type="Pfam" id="PF00440">
    <property type="entry name" value="TetR_N"/>
    <property type="match status" value="1"/>
</dbReference>
<sequence>MVTPQTRLDTDKNSLRSYADVTRIFTENSDLALAPRKWPCQARSRATVDAILEATALLLEERKSCSTNAIAERAGVGIATLYQYFDGRDGVIAALSRQVRARLAHTVASALETACRQSLREGVRSLVLAAVQADTERPLLAARLDEIEAKLPLETDHRQIMTELCAAVAAFLERQNVAYGVKAETLATDLCTIAGALIDAARGRTGTIEGDQLTRITGQLLAVIQADASVKDVGDAR</sequence>
<evidence type="ECO:0000256" key="2">
    <source>
        <dbReference type="ARBA" id="ARBA00023125"/>
    </source>
</evidence>
<dbReference type="InterPro" id="IPR050109">
    <property type="entry name" value="HTH-type_TetR-like_transc_reg"/>
</dbReference>
<proteinExistence type="predicted"/>
<evidence type="ECO:0000256" key="3">
    <source>
        <dbReference type="ARBA" id="ARBA00023163"/>
    </source>
</evidence>
<keyword evidence="3" id="KW-0804">Transcription</keyword>
<keyword evidence="2 4" id="KW-0238">DNA-binding</keyword>
<dbReference type="InterPro" id="IPR001647">
    <property type="entry name" value="HTH_TetR"/>
</dbReference>
<comment type="caution">
    <text evidence="6">The sequence shown here is derived from an EMBL/GenBank/DDBJ whole genome shotgun (WGS) entry which is preliminary data.</text>
</comment>
<accession>A0ABX5P490</accession>
<keyword evidence="7" id="KW-1185">Reference proteome</keyword>
<evidence type="ECO:0000256" key="4">
    <source>
        <dbReference type="PROSITE-ProRule" id="PRU00335"/>
    </source>
</evidence>
<protein>
    <submittedName>
        <fullName evidence="6">TetR family transcriptional regulator</fullName>
    </submittedName>
</protein>
<reference evidence="6 7" key="1">
    <citation type="submission" date="2018-02" db="EMBL/GenBank/DDBJ databases">
        <authorList>
            <person name="Skraban J."/>
            <person name="Trcek J."/>
        </authorList>
    </citation>
    <scope>NUCLEOTIDE SEQUENCE [LARGE SCALE GENOMIC DNA]</scope>
    <source>
        <strain evidence="6 7">AV446</strain>
    </source>
</reference>
<dbReference type="PROSITE" id="PS50977">
    <property type="entry name" value="HTH_TETR_2"/>
    <property type="match status" value="1"/>
</dbReference>
<keyword evidence="1" id="KW-0805">Transcription regulation</keyword>
<feature type="DNA-binding region" description="H-T-H motif" evidence="4">
    <location>
        <begin position="66"/>
        <end position="85"/>
    </location>
</feature>
<dbReference type="Proteomes" id="UP000248116">
    <property type="component" value="Unassembled WGS sequence"/>
</dbReference>